<feature type="non-terminal residue" evidence="1">
    <location>
        <position position="1"/>
    </location>
</feature>
<accession>A0A9Q0Y990</accession>
<proteinExistence type="predicted"/>
<dbReference type="EMBL" id="JAPFRF010000001">
    <property type="protein sequence ID" value="KAJ7345777.1"/>
    <property type="molecule type" value="Genomic_DNA"/>
</dbReference>
<keyword evidence="2" id="KW-1185">Reference proteome</keyword>
<dbReference type="Proteomes" id="UP001142489">
    <property type="component" value="Unassembled WGS sequence"/>
</dbReference>
<evidence type="ECO:0000313" key="1">
    <source>
        <dbReference type="EMBL" id="KAJ7345777.1"/>
    </source>
</evidence>
<reference evidence="1" key="1">
    <citation type="journal article" date="2023" name="DNA Res.">
        <title>Chromosome-level genome assembly of Phrynocephalus forsythii using third-generation DNA sequencing and Hi-C analysis.</title>
        <authorList>
            <person name="Qi Y."/>
            <person name="Zhao W."/>
            <person name="Zhao Y."/>
            <person name="Niu C."/>
            <person name="Cao S."/>
            <person name="Zhang Y."/>
        </authorList>
    </citation>
    <scope>NUCLEOTIDE SEQUENCE</scope>
    <source>
        <tissue evidence="1">Muscle</tissue>
    </source>
</reference>
<dbReference type="AlphaFoldDB" id="A0A9Q0Y990"/>
<feature type="non-terminal residue" evidence="1">
    <location>
        <position position="64"/>
    </location>
</feature>
<gene>
    <name evidence="1" type="ORF">JRQ81_001727</name>
</gene>
<name>A0A9Q0Y990_9SAUR</name>
<organism evidence="1 2">
    <name type="scientific">Phrynocephalus forsythii</name>
    <dbReference type="NCBI Taxonomy" id="171643"/>
    <lineage>
        <taxon>Eukaryota</taxon>
        <taxon>Metazoa</taxon>
        <taxon>Chordata</taxon>
        <taxon>Craniata</taxon>
        <taxon>Vertebrata</taxon>
        <taxon>Euteleostomi</taxon>
        <taxon>Lepidosauria</taxon>
        <taxon>Squamata</taxon>
        <taxon>Bifurcata</taxon>
        <taxon>Unidentata</taxon>
        <taxon>Episquamata</taxon>
        <taxon>Toxicofera</taxon>
        <taxon>Iguania</taxon>
        <taxon>Acrodonta</taxon>
        <taxon>Agamidae</taxon>
        <taxon>Agaminae</taxon>
        <taxon>Phrynocephalus</taxon>
    </lineage>
</organism>
<comment type="caution">
    <text evidence="1">The sequence shown here is derived from an EMBL/GenBank/DDBJ whole genome shotgun (WGS) entry which is preliminary data.</text>
</comment>
<protein>
    <submittedName>
        <fullName evidence="1">Uncharacterized protein</fullName>
    </submittedName>
</protein>
<evidence type="ECO:0000313" key="2">
    <source>
        <dbReference type="Proteomes" id="UP001142489"/>
    </source>
</evidence>
<sequence length="64" mass="6912">QGNLLLKNSGESEIVNGKRYLGHRDTGSLISIAHPDIIPVANIISGKISLKGITKEIVKFQVTE</sequence>